<dbReference type="EMBL" id="CAJJDM010000041">
    <property type="protein sequence ID" value="CAD8068511.1"/>
    <property type="molecule type" value="Genomic_DNA"/>
</dbReference>
<dbReference type="SMART" id="SM00330">
    <property type="entry name" value="PIPKc"/>
    <property type="match status" value="1"/>
</dbReference>
<dbReference type="AlphaFoldDB" id="A0A8S1LRB6"/>
<dbReference type="GO" id="GO:0005509">
    <property type="term" value="F:calcium ion binding"/>
    <property type="evidence" value="ECO:0007669"/>
    <property type="project" value="InterPro"/>
</dbReference>
<keyword evidence="1" id="KW-0808">Transferase</keyword>
<gene>
    <name evidence="4" type="ORF">PPRIM_AZ9-3.1.T0420196</name>
</gene>
<dbReference type="InterPro" id="IPR002498">
    <property type="entry name" value="PInositol-4-P-4/5-kinase_core"/>
</dbReference>
<dbReference type="GO" id="GO:0016308">
    <property type="term" value="F:1-phosphatidylinositol-4-phosphate 5-kinase activity"/>
    <property type="evidence" value="ECO:0007669"/>
    <property type="project" value="TreeGrafter"/>
</dbReference>
<feature type="domain" description="EF-hand" evidence="2">
    <location>
        <begin position="99"/>
        <end position="134"/>
    </location>
</feature>
<feature type="domain" description="PIPK" evidence="3">
    <location>
        <begin position="463"/>
        <end position="815"/>
    </location>
</feature>
<protein>
    <recommendedName>
        <fullName evidence="6">Phosphatidylinositol-4-phosphate 5-kinase</fullName>
    </recommendedName>
</protein>
<name>A0A8S1LRB6_PARPR</name>
<keyword evidence="1" id="KW-0418">Kinase</keyword>
<dbReference type="PANTHER" id="PTHR23086">
    <property type="entry name" value="PHOSPHATIDYLINOSITOL-4-PHOSPHATE 5-KINASE"/>
    <property type="match status" value="1"/>
</dbReference>
<evidence type="ECO:0000259" key="3">
    <source>
        <dbReference type="PROSITE" id="PS51455"/>
    </source>
</evidence>
<keyword evidence="1" id="KW-0547">Nucleotide-binding</keyword>
<feature type="domain" description="EF-hand" evidence="2">
    <location>
        <begin position="63"/>
        <end position="98"/>
    </location>
</feature>
<dbReference type="OMA" id="CKFFEEN"/>
<evidence type="ECO:0000313" key="4">
    <source>
        <dbReference type="EMBL" id="CAD8068511.1"/>
    </source>
</evidence>
<organism evidence="4 5">
    <name type="scientific">Paramecium primaurelia</name>
    <dbReference type="NCBI Taxonomy" id="5886"/>
    <lineage>
        <taxon>Eukaryota</taxon>
        <taxon>Sar</taxon>
        <taxon>Alveolata</taxon>
        <taxon>Ciliophora</taxon>
        <taxon>Intramacronucleata</taxon>
        <taxon>Oligohymenophorea</taxon>
        <taxon>Peniculida</taxon>
        <taxon>Parameciidae</taxon>
        <taxon>Paramecium</taxon>
    </lineage>
</organism>
<evidence type="ECO:0000313" key="5">
    <source>
        <dbReference type="Proteomes" id="UP000688137"/>
    </source>
</evidence>
<comment type="caution">
    <text evidence="4">The sequence shown here is derived from an EMBL/GenBank/DDBJ whole genome shotgun (WGS) entry which is preliminary data.</text>
</comment>
<dbReference type="InterPro" id="IPR002048">
    <property type="entry name" value="EF_hand_dom"/>
</dbReference>
<dbReference type="CDD" id="cd00139">
    <property type="entry name" value="PIPKc"/>
    <property type="match status" value="1"/>
</dbReference>
<dbReference type="Proteomes" id="UP000688137">
    <property type="component" value="Unassembled WGS sequence"/>
</dbReference>
<dbReference type="GO" id="GO:0005886">
    <property type="term" value="C:plasma membrane"/>
    <property type="evidence" value="ECO:0007669"/>
    <property type="project" value="TreeGrafter"/>
</dbReference>
<dbReference type="InterPro" id="IPR023610">
    <property type="entry name" value="PInositol-4/5-P-5/4-kinase"/>
</dbReference>
<proteinExistence type="predicted"/>
<dbReference type="PANTHER" id="PTHR23086:SF8">
    <property type="entry name" value="PHOSPHATIDYLINOSITOL 5-PHOSPHATE 4-KINASE, ISOFORM A"/>
    <property type="match status" value="1"/>
</dbReference>
<keyword evidence="1" id="KW-0067">ATP-binding</keyword>
<dbReference type="Pfam" id="PF01504">
    <property type="entry name" value="PIP5K"/>
    <property type="match status" value="1"/>
</dbReference>
<keyword evidence="5" id="KW-1185">Reference proteome</keyword>
<accession>A0A8S1LRB6</accession>
<sequence>MCCSRKQKTNTQREEINKLGKLTRLTETELIELKTRFARMSQGSNFVTKFQFRDNLGLLGMGTMLHLSDRIFHIMDDDKDGKIRFEDFALYFDKVSHGDAREKAEISFKLIDKNKVGSFTSAEFNDTMQGVINSWIAMTGQNLTSETKKQIDKRIKLIFQTMDVDKADKVTLQQYQDSVVADPALLEIFDFARRGVTLETIDFSIQQQARYVQNIEKKLDQLLEFMKQDNKKQDKELPHFVQGTTEQEQKLRNSQVENLHSPIVSLFKYESEENNHNNNNINNNNNDQGNNKFFTSEQFASFNNNHSNELSIEHLRNDQNQDFSFYGQYKPKTKQKALFQQIPQKQIEGDNSEPLEEDQFNQTDQSFEIDNQKNLFNQYVDQMSADQLKEKYKSMITCVQEISKEVQRLREVIDQNQVKQQKMDIIDQINEQRIHTIINIPRKQSSIKNQKQTKKPKISVSFGHENFNLVLNMMIGIQMAVSSINIADDYEVGPKDFKLKYYFELLPRRAQGDKSSFKVCQFFDYAPRVFNSIRTIYGIDNHQYLKSIGPESILQSLIKGDLSCLQELTSTGKSGSFFYYTADGQFTLKTIHHQEFRFLKQIMRNYYYHIKNYPETLIIKLFGMHKIGIKYQTMLREKVIYFVIMSNVFSTHQEINIRYDLKGSTYGRYTFDNDPTVARKDLNFLADIEKNIKLNINKNKSMLFFNQLEKDCKFFEENDIIDYSLLLGLHVKGNKQLDNESSVYSENPQYDNFSKMVTIDNQYTLHIGIIDILTNFSTKKKLEFLSKRVIYGPTISAIPPRDYAERFLKFLKDHLFAN</sequence>
<dbReference type="PROSITE" id="PS50222">
    <property type="entry name" value="EF_HAND_2"/>
    <property type="match status" value="2"/>
</dbReference>
<reference evidence="4" key="1">
    <citation type="submission" date="2021-01" db="EMBL/GenBank/DDBJ databases">
        <authorList>
            <consortium name="Genoscope - CEA"/>
            <person name="William W."/>
        </authorList>
    </citation>
    <scope>NUCLEOTIDE SEQUENCE</scope>
</reference>
<evidence type="ECO:0000259" key="2">
    <source>
        <dbReference type="PROSITE" id="PS50222"/>
    </source>
</evidence>
<dbReference type="GO" id="GO:0046854">
    <property type="term" value="P:phosphatidylinositol phosphate biosynthetic process"/>
    <property type="evidence" value="ECO:0007669"/>
    <property type="project" value="TreeGrafter"/>
</dbReference>
<dbReference type="GO" id="GO:0005524">
    <property type="term" value="F:ATP binding"/>
    <property type="evidence" value="ECO:0007669"/>
    <property type="project" value="UniProtKB-UniRule"/>
</dbReference>
<evidence type="ECO:0000256" key="1">
    <source>
        <dbReference type="PROSITE-ProRule" id="PRU00781"/>
    </source>
</evidence>
<dbReference type="PROSITE" id="PS51455">
    <property type="entry name" value="PIPK"/>
    <property type="match status" value="1"/>
</dbReference>
<evidence type="ECO:0008006" key="6">
    <source>
        <dbReference type="Google" id="ProtNLM"/>
    </source>
</evidence>